<gene>
    <name evidence="1" type="ORF">ElyMa_003504400</name>
</gene>
<keyword evidence="2" id="KW-1185">Reference proteome</keyword>
<proteinExistence type="predicted"/>
<dbReference type="EMBL" id="BMAT01007186">
    <property type="protein sequence ID" value="GFR59402.1"/>
    <property type="molecule type" value="Genomic_DNA"/>
</dbReference>
<accession>A0AAV4EFI1</accession>
<dbReference type="Proteomes" id="UP000762676">
    <property type="component" value="Unassembled WGS sequence"/>
</dbReference>
<dbReference type="AlphaFoldDB" id="A0AAV4EFI1"/>
<evidence type="ECO:0000313" key="2">
    <source>
        <dbReference type="Proteomes" id="UP000762676"/>
    </source>
</evidence>
<protein>
    <submittedName>
        <fullName evidence="1">Uncharacterized protein</fullName>
    </submittedName>
</protein>
<reference evidence="1 2" key="1">
    <citation type="journal article" date="2021" name="Elife">
        <title>Chloroplast acquisition without the gene transfer in kleptoplastic sea slugs, Plakobranchus ocellatus.</title>
        <authorList>
            <person name="Maeda T."/>
            <person name="Takahashi S."/>
            <person name="Yoshida T."/>
            <person name="Shimamura S."/>
            <person name="Takaki Y."/>
            <person name="Nagai Y."/>
            <person name="Toyoda A."/>
            <person name="Suzuki Y."/>
            <person name="Arimoto A."/>
            <person name="Ishii H."/>
            <person name="Satoh N."/>
            <person name="Nishiyama T."/>
            <person name="Hasebe M."/>
            <person name="Maruyama T."/>
            <person name="Minagawa J."/>
            <person name="Obokata J."/>
            <person name="Shigenobu S."/>
        </authorList>
    </citation>
    <scope>NUCLEOTIDE SEQUENCE [LARGE SCALE GENOMIC DNA]</scope>
</reference>
<comment type="caution">
    <text evidence="1">The sequence shown here is derived from an EMBL/GenBank/DDBJ whole genome shotgun (WGS) entry which is preliminary data.</text>
</comment>
<name>A0AAV4EFI1_9GAST</name>
<sequence length="79" mass="8911">MVDVLIGQVLPQGKILANEKLRRNCRWAESVFRFILGRLSALQVPEEGNTGVLERCTSGRGWMIDKWAWLSDRQVGVVG</sequence>
<evidence type="ECO:0000313" key="1">
    <source>
        <dbReference type="EMBL" id="GFR59402.1"/>
    </source>
</evidence>
<organism evidence="1 2">
    <name type="scientific">Elysia marginata</name>
    <dbReference type="NCBI Taxonomy" id="1093978"/>
    <lineage>
        <taxon>Eukaryota</taxon>
        <taxon>Metazoa</taxon>
        <taxon>Spiralia</taxon>
        <taxon>Lophotrochozoa</taxon>
        <taxon>Mollusca</taxon>
        <taxon>Gastropoda</taxon>
        <taxon>Heterobranchia</taxon>
        <taxon>Euthyneura</taxon>
        <taxon>Panpulmonata</taxon>
        <taxon>Sacoglossa</taxon>
        <taxon>Placobranchoidea</taxon>
        <taxon>Plakobranchidae</taxon>
        <taxon>Elysia</taxon>
    </lineage>
</organism>